<reference evidence="1" key="2">
    <citation type="journal article" date="2015" name="Data Brief">
        <title>Shoot transcriptome of the giant reed, Arundo donax.</title>
        <authorList>
            <person name="Barrero R.A."/>
            <person name="Guerrero F.D."/>
            <person name="Moolhuijzen P."/>
            <person name="Goolsby J.A."/>
            <person name="Tidwell J."/>
            <person name="Bellgard S.E."/>
            <person name="Bellgard M.I."/>
        </authorList>
    </citation>
    <scope>NUCLEOTIDE SEQUENCE</scope>
    <source>
        <tissue evidence="1">Shoot tissue taken approximately 20 cm above the soil surface</tissue>
    </source>
</reference>
<accession>A0A0A9H741</accession>
<organism evidence="1">
    <name type="scientific">Arundo donax</name>
    <name type="common">Giant reed</name>
    <name type="synonym">Donax arundinaceus</name>
    <dbReference type="NCBI Taxonomy" id="35708"/>
    <lineage>
        <taxon>Eukaryota</taxon>
        <taxon>Viridiplantae</taxon>
        <taxon>Streptophyta</taxon>
        <taxon>Embryophyta</taxon>
        <taxon>Tracheophyta</taxon>
        <taxon>Spermatophyta</taxon>
        <taxon>Magnoliopsida</taxon>
        <taxon>Liliopsida</taxon>
        <taxon>Poales</taxon>
        <taxon>Poaceae</taxon>
        <taxon>PACMAD clade</taxon>
        <taxon>Arundinoideae</taxon>
        <taxon>Arundineae</taxon>
        <taxon>Arundo</taxon>
    </lineage>
</organism>
<sequence>MNGLVIYAVIIHSTSSFHSKYVKIIAL</sequence>
<proteinExistence type="predicted"/>
<dbReference type="AlphaFoldDB" id="A0A0A9H741"/>
<protein>
    <submittedName>
        <fullName evidence="1">Uncharacterized protein</fullName>
    </submittedName>
</protein>
<dbReference type="EMBL" id="GBRH01169178">
    <property type="protein sequence ID" value="JAE28718.1"/>
    <property type="molecule type" value="Transcribed_RNA"/>
</dbReference>
<evidence type="ECO:0000313" key="1">
    <source>
        <dbReference type="EMBL" id="JAE28718.1"/>
    </source>
</evidence>
<reference evidence="1" key="1">
    <citation type="submission" date="2014-09" db="EMBL/GenBank/DDBJ databases">
        <authorList>
            <person name="Magalhaes I.L.F."/>
            <person name="Oliveira U."/>
            <person name="Santos F.R."/>
            <person name="Vidigal T.H.D.A."/>
            <person name="Brescovit A.D."/>
            <person name="Santos A.J."/>
        </authorList>
    </citation>
    <scope>NUCLEOTIDE SEQUENCE</scope>
    <source>
        <tissue evidence="1">Shoot tissue taken approximately 20 cm above the soil surface</tissue>
    </source>
</reference>
<name>A0A0A9H741_ARUDO</name>